<dbReference type="Proteomes" id="UP001501222">
    <property type="component" value="Unassembled WGS sequence"/>
</dbReference>
<protein>
    <submittedName>
        <fullName evidence="1">Uncharacterized protein</fullName>
    </submittedName>
</protein>
<dbReference type="EMBL" id="BAABAA010000001">
    <property type="protein sequence ID" value="GAA3545540.1"/>
    <property type="molecule type" value="Genomic_DNA"/>
</dbReference>
<reference evidence="2" key="1">
    <citation type="journal article" date="2019" name="Int. J. Syst. Evol. Microbiol.">
        <title>The Global Catalogue of Microorganisms (GCM) 10K type strain sequencing project: providing services to taxonomists for standard genome sequencing and annotation.</title>
        <authorList>
            <consortium name="The Broad Institute Genomics Platform"/>
            <consortium name="The Broad Institute Genome Sequencing Center for Infectious Disease"/>
            <person name="Wu L."/>
            <person name="Ma J."/>
        </authorList>
    </citation>
    <scope>NUCLEOTIDE SEQUENCE [LARGE SCALE GENOMIC DNA]</scope>
    <source>
        <strain evidence="2">JCM 16928</strain>
    </source>
</reference>
<evidence type="ECO:0000313" key="2">
    <source>
        <dbReference type="Proteomes" id="UP001501222"/>
    </source>
</evidence>
<comment type="caution">
    <text evidence="1">The sequence shown here is derived from an EMBL/GenBank/DDBJ whole genome shotgun (WGS) entry which is preliminary data.</text>
</comment>
<keyword evidence="2" id="KW-1185">Reference proteome</keyword>
<accession>A0ABP6W3D2</accession>
<sequence length="103" mass="11613">MRVQTLQVSDEQPEPVDEALIELFNGRDGELSEVVLRDGQRLRVLNIAWGYDLGDEYAHVTTNISPFVDGMPIEFFFTEDVVRVVEPRTGEVLYRGDVAGGEQ</sequence>
<name>A0ABP6W3D2_9ACTN</name>
<proteinExistence type="predicted"/>
<organism evidence="1 2">
    <name type="scientific">Kribbella ginsengisoli</name>
    <dbReference type="NCBI Taxonomy" id="363865"/>
    <lineage>
        <taxon>Bacteria</taxon>
        <taxon>Bacillati</taxon>
        <taxon>Actinomycetota</taxon>
        <taxon>Actinomycetes</taxon>
        <taxon>Propionibacteriales</taxon>
        <taxon>Kribbellaceae</taxon>
        <taxon>Kribbella</taxon>
    </lineage>
</organism>
<gene>
    <name evidence="1" type="ORF">GCM10022235_11610</name>
</gene>
<evidence type="ECO:0000313" key="1">
    <source>
        <dbReference type="EMBL" id="GAA3545540.1"/>
    </source>
</evidence>